<keyword evidence="3" id="KW-1185">Reference proteome</keyword>
<gene>
    <name evidence="2" type="ORF">GYMLUDRAFT_251867</name>
</gene>
<reference evidence="2 3" key="1">
    <citation type="submission" date="2014-04" db="EMBL/GenBank/DDBJ databases">
        <title>Evolutionary Origins and Diversification of the Mycorrhizal Mutualists.</title>
        <authorList>
            <consortium name="DOE Joint Genome Institute"/>
            <consortium name="Mycorrhizal Genomics Consortium"/>
            <person name="Kohler A."/>
            <person name="Kuo A."/>
            <person name="Nagy L.G."/>
            <person name="Floudas D."/>
            <person name="Copeland A."/>
            <person name="Barry K.W."/>
            <person name="Cichocki N."/>
            <person name="Veneault-Fourrey C."/>
            <person name="LaButti K."/>
            <person name="Lindquist E.A."/>
            <person name="Lipzen A."/>
            <person name="Lundell T."/>
            <person name="Morin E."/>
            <person name="Murat C."/>
            <person name="Riley R."/>
            <person name="Ohm R."/>
            <person name="Sun H."/>
            <person name="Tunlid A."/>
            <person name="Henrissat B."/>
            <person name="Grigoriev I.V."/>
            <person name="Hibbett D.S."/>
            <person name="Martin F."/>
        </authorList>
    </citation>
    <scope>NUCLEOTIDE SEQUENCE [LARGE SCALE GENOMIC DNA]</scope>
    <source>
        <strain evidence="2 3">FD-317 M1</strain>
    </source>
</reference>
<name>A0A0D0BPW9_9AGAR</name>
<accession>A0A0D0BPW9</accession>
<dbReference type="Proteomes" id="UP000053593">
    <property type="component" value="Unassembled WGS sequence"/>
</dbReference>
<feature type="region of interest" description="Disordered" evidence="1">
    <location>
        <begin position="177"/>
        <end position="201"/>
    </location>
</feature>
<evidence type="ECO:0000313" key="3">
    <source>
        <dbReference type="Proteomes" id="UP000053593"/>
    </source>
</evidence>
<protein>
    <submittedName>
        <fullName evidence="2">Uncharacterized protein</fullName>
    </submittedName>
</protein>
<sequence>MVRLRLLSKEIIELSADQIILVVQSFEGGANGEGRVDDSDAGGAREALAGLSVSDRVVASRRSILEAAAKYLPIRRGNGHGVGGLFGKAFVSFKFFNVIVKPPSTPTFSPLTSPKSIDTARVEVADWCWGYGVWGPRAEFDEGLYANIWPNLGFIAVGEMVKDEENAEFRMIQSLPTSAFQGSPEEGSSDEGVELTSHRRD</sequence>
<dbReference type="EMBL" id="KN834858">
    <property type="protein sequence ID" value="KIK51654.1"/>
    <property type="molecule type" value="Genomic_DNA"/>
</dbReference>
<dbReference type="HOGENOM" id="CLU_1360540_0_0_1"/>
<evidence type="ECO:0000256" key="1">
    <source>
        <dbReference type="SAM" id="MobiDB-lite"/>
    </source>
</evidence>
<proteinExistence type="predicted"/>
<organism evidence="2 3">
    <name type="scientific">Collybiopsis luxurians FD-317 M1</name>
    <dbReference type="NCBI Taxonomy" id="944289"/>
    <lineage>
        <taxon>Eukaryota</taxon>
        <taxon>Fungi</taxon>
        <taxon>Dikarya</taxon>
        <taxon>Basidiomycota</taxon>
        <taxon>Agaricomycotina</taxon>
        <taxon>Agaricomycetes</taxon>
        <taxon>Agaricomycetidae</taxon>
        <taxon>Agaricales</taxon>
        <taxon>Marasmiineae</taxon>
        <taxon>Omphalotaceae</taxon>
        <taxon>Collybiopsis</taxon>
        <taxon>Collybiopsis luxurians</taxon>
    </lineage>
</organism>
<dbReference type="AlphaFoldDB" id="A0A0D0BPW9"/>
<evidence type="ECO:0000313" key="2">
    <source>
        <dbReference type="EMBL" id="KIK51654.1"/>
    </source>
</evidence>